<reference evidence="2" key="1">
    <citation type="journal article" date="2024" name="Gigascience">
        <title>Chromosome-level genome of the poultry shaft louse Menopon gallinae provides insight into the host-switching and adaptive evolution of parasitic lice.</title>
        <authorList>
            <person name="Xu Y."/>
            <person name="Ma L."/>
            <person name="Liu S."/>
            <person name="Liang Y."/>
            <person name="Liu Q."/>
            <person name="He Z."/>
            <person name="Tian L."/>
            <person name="Duan Y."/>
            <person name="Cai W."/>
            <person name="Li H."/>
            <person name="Song F."/>
        </authorList>
    </citation>
    <scope>NUCLEOTIDE SEQUENCE</scope>
    <source>
        <strain evidence="2">Cailab_2023a</strain>
    </source>
</reference>
<name>A0AAW2HQ00_9NEOP</name>
<dbReference type="InterPro" id="IPR048733">
    <property type="entry name" value="CFA69_ARM_dom"/>
</dbReference>
<dbReference type="GO" id="GO:1902093">
    <property type="term" value="P:positive regulation of flagellated sperm motility"/>
    <property type="evidence" value="ECO:0007669"/>
    <property type="project" value="TreeGrafter"/>
</dbReference>
<sequence>MESETEEECSSELGVSSDYSKNILFVKGPPFNPAEYMVSPSVSDVITKDQILTKRKTLKPFDLKIEPNPFDAQKALKKLKNLLRDKFGRSHVKRQRNLVRYIVRGMSTGFHIEDISSITEIIEYFAFNFTTVPEYIDFLNMILEIAVHPPKILRSSDVLNCKKELSNYFTMFGELLAALDDVCIQERVLGILTSLLVRPVPTDVTCIKLQYCHSAIGESMLPFIVASMLETVCQEMYGRYLEIASQIAIVSKKSCISMIEAGAMEFILWRLDPRYCIREKHIPPADIQNTDAGDIETDGEEYYKIMNAVGHLMWLFLDTIVACNVVCNAPTQNALWSLRYVLHAETRKDSKEAISLRNNLVGIAVKLYVVFREKLPLVQSGLAVDIAMLAVATELGTKNTWAKNINFGSSEADFILKKITMLCCYEMAKDINVWGILREQNVIEGFLHLINPDLTTLSSPWKPSQSFHLLVLALPILSELVPALPDVYINNKGNTRLLKALEWFMDDHFDKFPLLEMLSTLCTLATCVNNTAIIQDLKEQNGVKTVLKICICVLESQALKRDQQDKLTRIFVTLEKLCKNEIKMQACLGNMYVAVCIKFLSRVLKNYEEDSKFDPRLLIAFSGFLWEAVVWCPTLLRAFSEQRGIYLLLDLMEISSYPVQIIFLGLLVDMADAGDTLTHLLTWRDKNGYGILNTLIKIWKKEETLYKVPRTQSGCIADVERPLMTDEQWYLTHCVKNVHMFSPAIAEMMCNARSKIHSLYQLLRQRYLDATKLNESLYSISFSTVQPQNQVYIPLIEHFLVLKLGEVWFEVYRDVLLSGLVPSYCETEALSSLLEQKNRWAYRLKKMQEEIVALQKVNALDHEVKLYRLIRSCCLPSSLDALHELDFITRTSCKDVQIWNKRNQLKEIEGSLNPPSKIDDTHIHRTVVRDTNVSYLCGKYVWFKSEREVLPQRTVMESVSPVMSSCKIENL</sequence>
<proteinExistence type="predicted"/>
<evidence type="ECO:0000313" key="2">
    <source>
        <dbReference type="EMBL" id="KAL0271906.1"/>
    </source>
</evidence>
<dbReference type="GO" id="GO:0097225">
    <property type="term" value="C:sperm midpiece"/>
    <property type="evidence" value="ECO:0007669"/>
    <property type="project" value="TreeGrafter"/>
</dbReference>
<dbReference type="InterPro" id="IPR016024">
    <property type="entry name" value="ARM-type_fold"/>
</dbReference>
<dbReference type="InterPro" id="IPR048732">
    <property type="entry name" value="CFA69"/>
</dbReference>
<dbReference type="PANTHER" id="PTHR14716">
    <property type="entry name" value="CILIA- AND FLAGELLA-ASSOCIATED PROTEIN 69"/>
    <property type="match status" value="1"/>
</dbReference>
<comment type="caution">
    <text evidence="2">The sequence shown here is derived from an EMBL/GenBank/DDBJ whole genome shotgun (WGS) entry which is preliminary data.</text>
</comment>
<protein>
    <recommendedName>
        <fullName evidence="1">Cilia- and flagella-associated protein 69 ARM repeats domain-containing protein</fullName>
    </recommendedName>
</protein>
<dbReference type="GO" id="GO:0097730">
    <property type="term" value="C:non-motile cilium"/>
    <property type="evidence" value="ECO:0007669"/>
    <property type="project" value="TreeGrafter"/>
</dbReference>
<dbReference type="Pfam" id="PF21049">
    <property type="entry name" value="CFA69_ARM_rpt"/>
    <property type="match status" value="2"/>
</dbReference>
<feature type="domain" description="Cilia- and flagella-associated protein 69 ARM repeats" evidence="1">
    <location>
        <begin position="311"/>
        <end position="811"/>
    </location>
</feature>
<dbReference type="AlphaFoldDB" id="A0AAW2HQ00"/>
<accession>A0AAW2HQ00</accession>
<feature type="domain" description="Cilia- and flagella-associated protein 69 ARM repeats" evidence="1">
    <location>
        <begin position="76"/>
        <end position="271"/>
    </location>
</feature>
<dbReference type="PANTHER" id="PTHR14716:SF0">
    <property type="entry name" value="CILIA- AND FLAGELLA-ASSOCIATED PROTEIN 69"/>
    <property type="match status" value="1"/>
</dbReference>
<gene>
    <name evidence="2" type="ORF">PYX00_005062</name>
</gene>
<dbReference type="EMBL" id="JARGDH010000003">
    <property type="protein sequence ID" value="KAL0271906.1"/>
    <property type="molecule type" value="Genomic_DNA"/>
</dbReference>
<dbReference type="SUPFAM" id="SSF48371">
    <property type="entry name" value="ARM repeat"/>
    <property type="match status" value="1"/>
</dbReference>
<organism evidence="2">
    <name type="scientific">Menopon gallinae</name>
    <name type="common">poultry shaft louse</name>
    <dbReference type="NCBI Taxonomy" id="328185"/>
    <lineage>
        <taxon>Eukaryota</taxon>
        <taxon>Metazoa</taxon>
        <taxon>Ecdysozoa</taxon>
        <taxon>Arthropoda</taxon>
        <taxon>Hexapoda</taxon>
        <taxon>Insecta</taxon>
        <taxon>Pterygota</taxon>
        <taxon>Neoptera</taxon>
        <taxon>Paraneoptera</taxon>
        <taxon>Psocodea</taxon>
        <taxon>Troctomorpha</taxon>
        <taxon>Phthiraptera</taxon>
        <taxon>Amblycera</taxon>
        <taxon>Menoponidae</taxon>
        <taxon>Menopon</taxon>
    </lineage>
</organism>
<evidence type="ECO:0000259" key="1">
    <source>
        <dbReference type="Pfam" id="PF21049"/>
    </source>
</evidence>
<dbReference type="EMBL" id="JARGDH010000003">
    <property type="protein sequence ID" value="KAL0271909.1"/>
    <property type="molecule type" value="Genomic_DNA"/>
</dbReference>